<dbReference type="RefSeq" id="NP_497354.1">
    <property type="nucleotide sequence ID" value="NM_064953.2"/>
</dbReference>
<protein>
    <submittedName>
        <fullName evidence="2">F-box domain-containing protein</fullName>
    </submittedName>
</protein>
<dbReference type="HOGENOM" id="CLU_030831_3_1_1"/>
<dbReference type="InterPro" id="IPR002900">
    <property type="entry name" value="DUF38/FTH_CAE_spp"/>
</dbReference>
<keyword evidence="5" id="KW-1267">Proteomics identification</keyword>
<dbReference type="Pfam" id="PF00646">
    <property type="entry name" value="F-box"/>
    <property type="match status" value="1"/>
</dbReference>
<dbReference type="FunCoup" id="Q95Y64">
    <property type="interactions" value="874"/>
</dbReference>
<dbReference type="PeptideAtlas" id="Q95Y64"/>
<evidence type="ECO:0007829" key="5">
    <source>
        <dbReference type="PeptideAtlas" id="Q95Y64"/>
    </source>
</evidence>
<dbReference type="Proteomes" id="UP000001940">
    <property type="component" value="Chromosome III"/>
</dbReference>
<dbReference type="EMBL" id="BX284603">
    <property type="protein sequence ID" value="CCD73917.1"/>
    <property type="molecule type" value="Genomic_DNA"/>
</dbReference>
<dbReference type="CTD" id="191040"/>
<dbReference type="OrthoDB" id="2095648at2759"/>
<dbReference type="PANTHER" id="PTHR23015">
    <property type="entry name" value="UNCHARACTERIZED C.ELEGANS PROTEIN"/>
    <property type="match status" value="1"/>
</dbReference>
<feature type="domain" description="F-box" evidence="1">
    <location>
        <begin position="16"/>
        <end position="63"/>
    </location>
</feature>
<dbReference type="PhylomeDB" id="Q95Y64"/>
<dbReference type="SMART" id="SM00256">
    <property type="entry name" value="FBOX"/>
    <property type="match status" value="1"/>
</dbReference>
<dbReference type="SUPFAM" id="SSF81383">
    <property type="entry name" value="F-box domain"/>
    <property type="match status" value="1"/>
</dbReference>
<evidence type="ECO:0000313" key="3">
    <source>
        <dbReference type="Proteomes" id="UP000001940"/>
    </source>
</evidence>
<evidence type="ECO:0000259" key="1">
    <source>
        <dbReference type="PROSITE" id="PS50181"/>
    </source>
</evidence>
<dbReference type="WormBase" id="Y119D3B.7">
    <property type="protein sequence ID" value="CE27464"/>
    <property type="gene ID" value="WBGene00022485"/>
    <property type="gene designation" value="fbxa-63"/>
</dbReference>
<dbReference type="KEGG" id="cel:CELE_Y119D3B.7"/>
<dbReference type="PROSITE" id="PS50181">
    <property type="entry name" value="FBOX"/>
    <property type="match status" value="1"/>
</dbReference>
<dbReference type="UCSC" id="Y119D3B.7">
    <property type="organism name" value="c. elegans"/>
</dbReference>
<dbReference type="SMR" id="Q95Y64"/>
<dbReference type="PaxDb" id="6239-Y119D3B.7"/>
<dbReference type="CDD" id="cd22150">
    <property type="entry name" value="F-box_CeFBXA-like"/>
    <property type="match status" value="1"/>
</dbReference>
<keyword evidence="3" id="KW-1185">Reference proteome</keyword>
<dbReference type="Bgee" id="WBGene00022485">
    <property type="expression patterns" value="Expressed in pharyngeal muscle cell (C elegans) and 3 other cell types or tissues"/>
</dbReference>
<dbReference type="InParanoid" id="Q95Y64"/>
<evidence type="ECO:0000313" key="4">
    <source>
        <dbReference type="WormBase" id="Y119D3B.7"/>
    </source>
</evidence>
<reference evidence="2 3" key="1">
    <citation type="journal article" date="1998" name="Science">
        <title>Genome sequence of the nematode C. elegans: a platform for investigating biology.</title>
        <authorList>
            <consortium name="The C. elegans sequencing consortium"/>
            <person name="Sulson J.E."/>
            <person name="Waterston R."/>
        </authorList>
    </citation>
    <scope>NUCLEOTIDE SEQUENCE [LARGE SCALE GENOMIC DNA]</scope>
    <source>
        <strain evidence="2 3">Bristol N2</strain>
    </source>
</reference>
<dbReference type="PANTHER" id="PTHR23015:SF4">
    <property type="entry name" value="DUF38 DOMAIN-CONTAINING PROTEIN-RELATED"/>
    <property type="match status" value="1"/>
</dbReference>
<dbReference type="AGR" id="WB:WBGene00022485"/>
<accession>Q95Y64</accession>
<dbReference type="AlphaFoldDB" id="Q95Y64"/>
<organism evidence="2 3">
    <name type="scientific">Caenorhabditis elegans</name>
    <dbReference type="NCBI Taxonomy" id="6239"/>
    <lineage>
        <taxon>Eukaryota</taxon>
        <taxon>Metazoa</taxon>
        <taxon>Ecdysozoa</taxon>
        <taxon>Nematoda</taxon>
        <taxon>Chromadorea</taxon>
        <taxon>Rhabditida</taxon>
        <taxon>Rhabditina</taxon>
        <taxon>Rhabditomorpha</taxon>
        <taxon>Rhabditoidea</taxon>
        <taxon>Rhabditidae</taxon>
        <taxon>Peloderinae</taxon>
        <taxon>Caenorhabditis</taxon>
    </lineage>
</organism>
<evidence type="ECO:0000313" key="2">
    <source>
        <dbReference type="EMBL" id="CCD73917.1"/>
    </source>
</evidence>
<sequence length="305" mass="35737">MLATNRDDQCQVKTKKVSLLEMPLEVANLVLEKLELIDLLRARKVCTALRTAVDKLGPRFDAICLTLRKETLKLQFDENMISYTVNNSTAVSYQNRKILIKGENFMKIMLKDLKIILKHVEKLEIVNQEDIISNFIEALKTEVYIQVKHISFWKFPLKTVILLLPFFNAPEQIILWSPGLLDRFEDLINLEQWKIAKRMHIYDSVLISRHIVHLFHYEEFGIVITDFPSQVAVQIRDDLMRRSTFQRCNIFCCESKSDPIGIAKIFQPDYTGGSYFEFEYSDDINSFVVNCEYYREGIKFSVRKC</sequence>
<proteinExistence type="evidence at protein level"/>
<dbReference type="InterPro" id="IPR040161">
    <property type="entry name" value="FB224"/>
</dbReference>
<dbReference type="Pfam" id="PF01827">
    <property type="entry name" value="FTH"/>
    <property type="match status" value="1"/>
</dbReference>
<dbReference type="InterPro" id="IPR036047">
    <property type="entry name" value="F-box-like_dom_sf"/>
</dbReference>
<name>Q95Y64_CAEEL</name>
<gene>
    <name evidence="2 4" type="primary">fbxa-63</name>
    <name evidence="2" type="ORF">CELE_Y119D3B.7</name>
    <name evidence="4" type="ORF">Y119D3B.7</name>
</gene>
<dbReference type="GeneID" id="191040"/>
<dbReference type="InterPro" id="IPR001810">
    <property type="entry name" value="F-box_dom"/>
</dbReference>